<evidence type="ECO:0000256" key="1">
    <source>
        <dbReference type="SAM" id="MobiDB-lite"/>
    </source>
</evidence>
<gene>
    <name evidence="2" type="ORF">OSTQU699_LOCUS7932</name>
</gene>
<reference evidence="2" key="1">
    <citation type="submission" date="2020-12" db="EMBL/GenBank/DDBJ databases">
        <authorList>
            <person name="Iha C."/>
        </authorList>
    </citation>
    <scope>NUCLEOTIDE SEQUENCE</scope>
</reference>
<evidence type="ECO:0000313" key="3">
    <source>
        <dbReference type="Proteomes" id="UP000708148"/>
    </source>
</evidence>
<name>A0A8S1J4D2_9CHLO</name>
<sequence length="349" mass="37629">MPCEGALRTVSTSVTCACAAASDIQVVVEINPFVDRATFPPPRPTLKARPLASGDNGKVNLTRSKANFAQAAEGPRQRPAAPGEGPAPPCVHLDRMRFWDLLAQSAVEGVHVRVRGRSSAVTRIDGVEHGAARGGGRAWAVGVCLVMVLCAGWGFAPSQAARPTRLPLAAEACRLVPGTDACVPIDAVAADAVRRSRDKELADLYFAVAACSGKTEADTCKADGRCVWDSASCLCSVREIMENLPLCYDLPDPEYSSAASECPSAKSKRQCRQVGPCRWKRGRCHAKPLKKVDAEDKPRVCELQSRIGASHSVECALHATEEECEGTNGTCFWGERLQPEWMRWMVFPR</sequence>
<evidence type="ECO:0000313" key="2">
    <source>
        <dbReference type="EMBL" id="CAD7702575.1"/>
    </source>
</evidence>
<keyword evidence="3" id="KW-1185">Reference proteome</keyword>
<accession>A0A8S1J4D2</accession>
<dbReference type="Proteomes" id="UP000708148">
    <property type="component" value="Unassembled WGS sequence"/>
</dbReference>
<protein>
    <submittedName>
        <fullName evidence="2">Uncharacterized protein</fullName>
    </submittedName>
</protein>
<proteinExistence type="predicted"/>
<comment type="caution">
    <text evidence="2">The sequence shown here is derived from an EMBL/GenBank/DDBJ whole genome shotgun (WGS) entry which is preliminary data.</text>
</comment>
<organism evidence="2 3">
    <name type="scientific">Ostreobium quekettii</name>
    <dbReference type="NCBI Taxonomy" id="121088"/>
    <lineage>
        <taxon>Eukaryota</taxon>
        <taxon>Viridiplantae</taxon>
        <taxon>Chlorophyta</taxon>
        <taxon>core chlorophytes</taxon>
        <taxon>Ulvophyceae</taxon>
        <taxon>TCBD clade</taxon>
        <taxon>Bryopsidales</taxon>
        <taxon>Ostreobineae</taxon>
        <taxon>Ostreobiaceae</taxon>
        <taxon>Ostreobium</taxon>
    </lineage>
</organism>
<dbReference type="AlphaFoldDB" id="A0A8S1J4D2"/>
<feature type="region of interest" description="Disordered" evidence="1">
    <location>
        <begin position="38"/>
        <end position="59"/>
    </location>
</feature>
<dbReference type="EMBL" id="CAJHUC010001876">
    <property type="protein sequence ID" value="CAD7702575.1"/>
    <property type="molecule type" value="Genomic_DNA"/>
</dbReference>